<dbReference type="Proteomes" id="UP000249218">
    <property type="component" value="Unassembled WGS sequence"/>
</dbReference>
<dbReference type="InterPro" id="IPR000152">
    <property type="entry name" value="EGF-type_Asp/Asn_hydroxyl_site"/>
</dbReference>
<evidence type="ECO:0000256" key="1">
    <source>
        <dbReference type="ARBA" id="ARBA00022536"/>
    </source>
</evidence>
<organism evidence="8 9">
    <name type="scientific">Helicoverpa armigera</name>
    <name type="common">Cotton bollworm</name>
    <name type="synonym">Heliothis armigera</name>
    <dbReference type="NCBI Taxonomy" id="29058"/>
    <lineage>
        <taxon>Eukaryota</taxon>
        <taxon>Metazoa</taxon>
        <taxon>Ecdysozoa</taxon>
        <taxon>Arthropoda</taxon>
        <taxon>Hexapoda</taxon>
        <taxon>Insecta</taxon>
        <taxon>Pterygota</taxon>
        <taxon>Neoptera</taxon>
        <taxon>Endopterygota</taxon>
        <taxon>Lepidoptera</taxon>
        <taxon>Glossata</taxon>
        <taxon>Ditrysia</taxon>
        <taxon>Noctuoidea</taxon>
        <taxon>Noctuidae</taxon>
        <taxon>Heliothinae</taxon>
        <taxon>Helicoverpa</taxon>
    </lineage>
</organism>
<feature type="disulfide bond" evidence="6">
    <location>
        <begin position="87"/>
        <end position="96"/>
    </location>
</feature>
<dbReference type="PROSITE" id="PS50026">
    <property type="entry name" value="EGF_3"/>
    <property type="match status" value="3"/>
</dbReference>
<dbReference type="GO" id="GO:0005112">
    <property type="term" value="F:Notch binding"/>
    <property type="evidence" value="ECO:0007669"/>
    <property type="project" value="TreeGrafter"/>
</dbReference>
<keyword evidence="9" id="KW-1185">Reference proteome</keyword>
<evidence type="ECO:0000313" key="9">
    <source>
        <dbReference type="Proteomes" id="UP000249218"/>
    </source>
</evidence>
<sequence>MVTSEWFCHKKARTPPAEVIAKCDSCHSSPCRNGGTCRARARGGHECACARGYHGDACQHHIDACYGSPCAHGVCRVLEEGRFHCSCQPGYTGARCEVNIDDCVANKCQNNATCVDHLEGYSCRCAPGFMGKFHIAKIFVSQHRGLRGEQVSEQRDLCRPPRGVLL</sequence>
<dbReference type="OrthoDB" id="283575at2759"/>
<dbReference type="FunFam" id="2.10.25.10:FF:000472">
    <property type="entry name" value="Uncharacterized protein, isoform A"/>
    <property type="match status" value="1"/>
</dbReference>
<feature type="domain" description="EGF-like" evidence="7">
    <location>
        <begin position="24"/>
        <end position="59"/>
    </location>
</feature>
<reference evidence="8 9" key="1">
    <citation type="journal article" date="2017" name="BMC Biol.">
        <title>Genomic innovations, transcriptional plasticity and gene loss underlying the evolution and divergence of two highly polyphagous and invasive Helicoverpa pest species.</title>
        <authorList>
            <person name="Pearce S.L."/>
            <person name="Clarke D.F."/>
            <person name="East P.D."/>
            <person name="Elfekih S."/>
            <person name="Gordon K.H."/>
            <person name="Jermiin L.S."/>
            <person name="McGaughran A."/>
            <person name="Oakeshott J.G."/>
            <person name="Papanikolaou A."/>
            <person name="Perera O.P."/>
            <person name="Rane R.V."/>
            <person name="Richards S."/>
            <person name="Tay W.T."/>
            <person name="Walsh T.K."/>
            <person name="Anderson A."/>
            <person name="Anderson C.J."/>
            <person name="Asgari S."/>
            <person name="Board P.G."/>
            <person name="Bretschneider A."/>
            <person name="Campbell P.M."/>
            <person name="Chertemps T."/>
            <person name="Christeller J.T."/>
            <person name="Coppin C.W."/>
            <person name="Downes S.J."/>
            <person name="Duan G."/>
            <person name="Farnsworth C.A."/>
            <person name="Good R.T."/>
            <person name="Han L.B."/>
            <person name="Han Y.C."/>
            <person name="Hatje K."/>
            <person name="Horne I."/>
            <person name="Huang Y.P."/>
            <person name="Hughes D.S."/>
            <person name="Jacquin-Joly E."/>
            <person name="James W."/>
            <person name="Jhangiani S."/>
            <person name="Kollmar M."/>
            <person name="Kuwar S.S."/>
            <person name="Li S."/>
            <person name="Liu N.Y."/>
            <person name="Maibeche M.T."/>
            <person name="Miller J.R."/>
            <person name="Montagne N."/>
            <person name="Perry T."/>
            <person name="Qu J."/>
            <person name="Song S.V."/>
            <person name="Sutton G.G."/>
            <person name="Vogel H."/>
            <person name="Walenz B.P."/>
            <person name="Xu W."/>
            <person name="Zhang H.J."/>
            <person name="Zou Z."/>
            <person name="Batterham P."/>
            <person name="Edwards O.R."/>
            <person name="Feyereisen R."/>
            <person name="Gibbs R.A."/>
            <person name="Heckel D.G."/>
            <person name="McGrath A."/>
            <person name="Robin C."/>
            <person name="Scherer S.E."/>
            <person name="Worley K.C."/>
            <person name="Wu Y.D."/>
        </authorList>
    </citation>
    <scope>NUCLEOTIDE SEQUENCE [LARGE SCALE GENOMIC DNA]</scope>
    <source>
        <strain evidence="8">Harm_GR_Male_#8</strain>
        <tissue evidence="8">Whole organism</tissue>
    </source>
</reference>
<protein>
    <recommendedName>
        <fullName evidence="7">EGF-like domain-containing protein</fullName>
    </recommendedName>
</protein>
<feature type="disulfide bond" evidence="6">
    <location>
        <begin position="49"/>
        <end position="58"/>
    </location>
</feature>
<keyword evidence="4 6" id="KW-1015">Disulfide bond</keyword>
<comment type="caution">
    <text evidence="6">Lacks conserved residue(s) required for the propagation of feature annotation.</text>
</comment>
<dbReference type="SMART" id="SM00181">
    <property type="entry name" value="EGF"/>
    <property type="match status" value="3"/>
</dbReference>
<dbReference type="PROSITE" id="PS01187">
    <property type="entry name" value="EGF_CA"/>
    <property type="match status" value="1"/>
</dbReference>
<feature type="domain" description="EGF-like" evidence="7">
    <location>
        <begin position="99"/>
        <end position="135"/>
    </location>
</feature>
<dbReference type="PANTHER" id="PTHR24044:SF420">
    <property type="entry name" value="DELTA AND NOTCH-LIKE EPIDERMAL GROWTH FACTOR-RELATED RECEPTOR ISOFORM X1"/>
    <property type="match status" value="1"/>
</dbReference>
<dbReference type="PROSITE" id="PS01186">
    <property type="entry name" value="EGF_2"/>
    <property type="match status" value="2"/>
</dbReference>
<dbReference type="EMBL" id="KZ150125">
    <property type="protein sequence ID" value="PZC73121.1"/>
    <property type="molecule type" value="Genomic_DNA"/>
</dbReference>
<evidence type="ECO:0000256" key="4">
    <source>
        <dbReference type="ARBA" id="ARBA00023157"/>
    </source>
</evidence>
<dbReference type="CDD" id="cd00054">
    <property type="entry name" value="EGF_CA"/>
    <property type="match status" value="1"/>
</dbReference>
<accession>A0A2W1BFS5</accession>
<dbReference type="PANTHER" id="PTHR24044">
    <property type="entry name" value="NOTCH LIGAND FAMILY MEMBER"/>
    <property type="match status" value="1"/>
</dbReference>
<dbReference type="InterPro" id="IPR000742">
    <property type="entry name" value="EGF"/>
</dbReference>
<dbReference type="PRINTS" id="PR00010">
    <property type="entry name" value="EGFBLOOD"/>
</dbReference>
<evidence type="ECO:0000313" key="8">
    <source>
        <dbReference type="EMBL" id="PZC73121.1"/>
    </source>
</evidence>
<dbReference type="SMART" id="SM00179">
    <property type="entry name" value="EGF_CA"/>
    <property type="match status" value="3"/>
</dbReference>
<dbReference type="FunFam" id="2.10.25.10:FF:000185">
    <property type="entry name" value="basement membrane-specific heparan sulfate proteoglycan core protein-like"/>
    <property type="match status" value="1"/>
</dbReference>
<evidence type="ECO:0000256" key="2">
    <source>
        <dbReference type="ARBA" id="ARBA00022729"/>
    </source>
</evidence>
<evidence type="ECO:0000256" key="6">
    <source>
        <dbReference type="PROSITE-ProRule" id="PRU00076"/>
    </source>
</evidence>
<name>A0A2W1BFS5_HELAM</name>
<gene>
    <name evidence="8" type="primary">HaOG209979</name>
    <name evidence="8" type="ORF">B5X24_HaOG209979</name>
</gene>
<dbReference type="GO" id="GO:0071944">
    <property type="term" value="C:cell periphery"/>
    <property type="evidence" value="ECO:0007669"/>
    <property type="project" value="UniProtKB-ARBA"/>
</dbReference>
<keyword evidence="1 6" id="KW-0245">EGF-like domain</keyword>
<feature type="disulfide bond" evidence="6">
    <location>
        <begin position="65"/>
        <end position="75"/>
    </location>
</feature>
<evidence type="ECO:0000259" key="7">
    <source>
        <dbReference type="PROSITE" id="PS50026"/>
    </source>
</evidence>
<evidence type="ECO:0000256" key="3">
    <source>
        <dbReference type="ARBA" id="ARBA00022737"/>
    </source>
</evidence>
<proteinExistence type="predicted"/>
<dbReference type="AlphaFoldDB" id="A0A2W1BFS5"/>
<dbReference type="GO" id="GO:0005509">
    <property type="term" value="F:calcium ion binding"/>
    <property type="evidence" value="ECO:0007669"/>
    <property type="project" value="InterPro"/>
</dbReference>
<dbReference type="PROSITE" id="PS00010">
    <property type="entry name" value="ASX_HYDROXYL"/>
    <property type="match status" value="1"/>
</dbReference>
<dbReference type="PROSITE" id="PS00022">
    <property type="entry name" value="EGF_1"/>
    <property type="match status" value="2"/>
</dbReference>
<keyword evidence="3" id="KW-0677">Repeat</keyword>
<dbReference type="InterPro" id="IPR050906">
    <property type="entry name" value="Notch_signaling"/>
</dbReference>
<keyword evidence="5" id="KW-0325">Glycoprotein</keyword>
<dbReference type="Gene3D" id="2.10.25.10">
    <property type="entry name" value="Laminin"/>
    <property type="match status" value="3"/>
</dbReference>
<dbReference type="InterPro" id="IPR001881">
    <property type="entry name" value="EGF-like_Ca-bd_dom"/>
</dbReference>
<dbReference type="InterPro" id="IPR018097">
    <property type="entry name" value="EGF_Ca-bd_CS"/>
</dbReference>
<dbReference type="Pfam" id="PF00008">
    <property type="entry name" value="EGF"/>
    <property type="match status" value="3"/>
</dbReference>
<keyword evidence="2" id="KW-0732">Signal</keyword>
<evidence type="ECO:0000256" key="5">
    <source>
        <dbReference type="ARBA" id="ARBA00023180"/>
    </source>
</evidence>
<dbReference type="SUPFAM" id="SSF57196">
    <property type="entry name" value="EGF/Laminin"/>
    <property type="match status" value="3"/>
</dbReference>
<feature type="domain" description="EGF-like" evidence="7">
    <location>
        <begin position="61"/>
        <end position="97"/>
    </location>
</feature>